<gene>
    <name evidence="2" type="ORF">SGL43_06764</name>
</gene>
<evidence type="ECO:0000256" key="1">
    <source>
        <dbReference type="SAM" id="MobiDB-lite"/>
    </source>
</evidence>
<name>A0ABN8VDG8_STRGL</name>
<reference evidence="2" key="1">
    <citation type="submission" date="2022-03" db="EMBL/GenBank/DDBJ databases">
        <authorList>
            <person name="Leyn A S."/>
        </authorList>
    </citation>
    <scope>NUCLEOTIDE SEQUENCE</scope>
    <source>
        <strain evidence="2">Streptomyces globisporus 4-3</strain>
    </source>
</reference>
<dbReference type="Proteomes" id="UP001154015">
    <property type="component" value="Unassembled WGS sequence"/>
</dbReference>
<feature type="region of interest" description="Disordered" evidence="1">
    <location>
        <begin position="18"/>
        <end position="46"/>
    </location>
</feature>
<evidence type="ECO:0000313" key="2">
    <source>
        <dbReference type="EMBL" id="CAH9419709.1"/>
    </source>
</evidence>
<evidence type="ECO:0000313" key="3">
    <source>
        <dbReference type="Proteomes" id="UP001154015"/>
    </source>
</evidence>
<comment type="caution">
    <text evidence="2">The sequence shown here is derived from an EMBL/GenBank/DDBJ whole genome shotgun (WGS) entry which is preliminary data.</text>
</comment>
<protein>
    <submittedName>
        <fullName evidence="2">Uncharacterized protein</fullName>
    </submittedName>
</protein>
<dbReference type="EMBL" id="CAKXYP010000026">
    <property type="protein sequence ID" value="CAH9419709.1"/>
    <property type="molecule type" value="Genomic_DNA"/>
</dbReference>
<proteinExistence type="predicted"/>
<sequence>MARGHGWLALLSDRGIRRLSRSSSPRTPAGRHATARPIVRASGAPGFPGRSAKAVFPCDSGDIQPVSRSCRAMGVAGMRGSLRRTAVKLWGG</sequence>
<accession>A0ABN8VDG8</accession>
<keyword evidence="3" id="KW-1185">Reference proteome</keyword>
<organism evidence="2 3">
    <name type="scientific">Streptomyces globisporus</name>
    <dbReference type="NCBI Taxonomy" id="1908"/>
    <lineage>
        <taxon>Bacteria</taxon>
        <taxon>Bacillati</taxon>
        <taxon>Actinomycetota</taxon>
        <taxon>Actinomycetes</taxon>
        <taxon>Kitasatosporales</taxon>
        <taxon>Streptomycetaceae</taxon>
        <taxon>Streptomyces</taxon>
    </lineage>
</organism>